<evidence type="ECO:0000256" key="4">
    <source>
        <dbReference type="ARBA" id="ARBA00023136"/>
    </source>
</evidence>
<evidence type="ECO:0000256" key="2">
    <source>
        <dbReference type="ARBA" id="ARBA00022692"/>
    </source>
</evidence>
<keyword evidence="4 5" id="KW-0472">Membrane</keyword>
<dbReference type="EMBL" id="JBHSHD010000019">
    <property type="protein sequence ID" value="MFC4822606.1"/>
    <property type="molecule type" value="Genomic_DNA"/>
</dbReference>
<feature type="transmembrane region" description="Helical" evidence="5">
    <location>
        <begin position="40"/>
        <end position="64"/>
    </location>
</feature>
<evidence type="ECO:0000256" key="3">
    <source>
        <dbReference type="ARBA" id="ARBA00022989"/>
    </source>
</evidence>
<feature type="domain" description="Lipopolysaccharide assembly protein A" evidence="6">
    <location>
        <begin position="23"/>
        <end position="82"/>
    </location>
</feature>
<gene>
    <name evidence="7" type="ORF">ACFO6Q_19970</name>
</gene>
<evidence type="ECO:0000256" key="1">
    <source>
        <dbReference type="ARBA" id="ARBA00022475"/>
    </source>
</evidence>
<dbReference type="RefSeq" id="WP_380022975.1">
    <property type="nucleotide sequence ID" value="NZ_JBHSHD010000019.1"/>
</dbReference>
<proteinExistence type="predicted"/>
<evidence type="ECO:0000313" key="7">
    <source>
        <dbReference type="EMBL" id="MFC4822606.1"/>
    </source>
</evidence>
<keyword evidence="8" id="KW-1185">Reference proteome</keyword>
<evidence type="ECO:0000313" key="8">
    <source>
        <dbReference type="Proteomes" id="UP001595886"/>
    </source>
</evidence>
<name>A0ABV9R0S9_9GAMM</name>
<dbReference type="InterPro" id="IPR010445">
    <property type="entry name" value="LapA_dom"/>
</dbReference>
<evidence type="ECO:0000256" key="5">
    <source>
        <dbReference type="SAM" id="Phobius"/>
    </source>
</evidence>
<organism evidence="7 8">
    <name type="scientific">Dokdonella ginsengisoli</name>
    <dbReference type="NCBI Taxonomy" id="363846"/>
    <lineage>
        <taxon>Bacteria</taxon>
        <taxon>Pseudomonadati</taxon>
        <taxon>Pseudomonadota</taxon>
        <taxon>Gammaproteobacteria</taxon>
        <taxon>Lysobacterales</taxon>
        <taxon>Rhodanobacteraceae</taxon>
        <taxon>Dokdonella</taxon>
    </lineage>
</organism>
<protein>
    <submittedName>
        <fullName evidence="7">Lipopolysaccharide assembly protein LapA domain-containing protein</fullName>
    </submittedName>
</protein>
<evidence type="ECO:0000259" key="6">
    <source>
        <dbReference type="Pfam" id="PF06305"/>
    </source>
</evidence>
<dbReference type="Proteomes" id="UP001595886">
    <property type="component" value="Unassembled WGS sequence"/>
</dbReference>
<keyword evidence="2 5" id="KW-0812">Transmembrane</keyword>
<reference evidence="8" key="1">
    <citation type="journal article" date="2019" name="Int. J. Syst. Evol. Microbiol.">
        <title>The Global Catalogue of Microorganisms (GCM) 10K type strain sequencing project: providing services to taxonomists for standard genome sequencing and annotation.</title>
        <authorList>
            <consortium name="The Broad Institute Genomics Platform"/>
            <consortium name="The Broad Institute Genome Sequencing Center for Infectious Disease"/>
            <person name="Wu L."/>
            <person name="Ma J."/>
        </authorList>
    </citation>
    <scope>NUCLEOTIDE SEQUENCE [LARGE SCALE GENOMIC DNA]</scope>
    <source>
        <strain evidence="8">CCUG 30340</strain>
    </source>
</reference>
<keyword evidence="1" id="KW-1003">Cell membrane</keyword>
<sequence>MRLILILSILLVVVAGAWFGALNATSVDLDFHFFRLQAPVGFALLAALLIGWLLGGLAAVAGPVPRLRRELRRLRQELRETRAAPPAKTDQA</sequence>
<keyword evidence="3 5" id="KW-1133">Transmembrane helix</keyword>
<accession>A0ABV9R0S9</accession>
<dbReference type="Pfam" id="PF06305">
    <property type="entry name" value="LapA_dom"/>
    <property type="match status" value="1"/>
</dbReference>
<comment type="caution">
    <text evidence="7">The sequence shown here is derived from an EMBL/GenBank/DDBJ whole genome shotgun (WGS) entry which is preliminary data.</text>
</comment>